<dbReference type="Gene3D" id="1.20.120.350">
    <property type="entry name" value="Voltage-gated potassium channels. Chain C"/>
    <property type="match status" value="1"/>
</dbReference>
<keyword evidence="14" id="KW-0407">Ion channel</keyword>
<dbReference type="InterPro" id="IPR028325">
    <property type="entry name" value="VG_K_chnl"/>
</dbReference>
<dbReference type="CDD" id="cd18419">
    <property type="entry name" value="BTB_POZ_KCND3"/>
    <property type="match status" value="1"/>
</dbReference>
<feature type="transmembrane region" description="Helical" evidence="25">
    <location>
        <begin position="381"/>
        <end position="402"/>
    </location>
</feature>
<evidence type="ECO:0000313" key="28">
    <source>
        <dbReference type="Ensembl" id="ENSPNAP00000082156.1"/>
    </source>
</evidence>
<dbReference type="PANTHER" id="PTHR11537">
    <property type="entry name" value="VOLTAGE-GATED POTASSIUM CHANNEL"/>
    <property type="match status" value="1"/>
</dbReference>
<dbReference type="InterPro" id="IPR003975">
    <property type="entry name" value="K_chnl_volt-dep_Kv4"/>
</dbReference>
<dbReference type="Pfam" id="PF15342">
    <property type="entry name" value="FAM212"/>
    <property type="match status" value="1"/>
</dbReference>
<dbReference type="PRINTS" id="PR01491">
    <property type="entry name" value="KVCHANNEL"/>
</dbReference>
<evidence type="ECO:0000256" key="22">
    <source>
        <dbReference type="ARBA" id="ARBA00075631"/>
    </source>
</evidence>
<evidence type="ECO:0000256" key="4">
    <source>
        <dbReference type="ARBA" id="ARBA00022448"/>
    </source>
</evidence>
<dbReference type="FunFam" id="3.30.200.20:FF:000319">
    <property type="entry name" value="Inka box actin regulator 2"/>
    <property type="match status" value="1"/>
</dbReference>
<proteinExistence type="inferred from homology"/>
<evidence type="ECO:0000256" key="23">
    <source>
        <dbReference type="ARBA" id="ARBA00076406"/>
    </source>
</evidence>
<feature type="compositionally biased region" description="Basic and acidic residues" evidence="24">
    <location>
        <begin position="494"/>
        <end position="507"/>
    </location>
</feature>
<feature type="transmembrane region" description="Helical" evidence="25">
    <location>
        <begin position="353"/>
        <end position="369"/>
    </location>
</feature>
<evidence type="ECO:0000256" key="13">
    <source>
        <dbReference type="ARBA" id="ARBA00023242"/>
    </source>
</evidence>
<evidence type="ECO:0000256" key="25">
    <source>
        <dbReference type="SAM" id="Phobius"/>
    </source>
</evidence>
<evidence type="ECO:0000256" key="2">
    <source>
        <dbReference type="ARBA" id="ARBA00004141"/>
    </source>
</evidence>
<dbReference type="GeneTree" id="ENSGT00940000155343"/>
<comment type="similarity">
    <text evidence="3">Belongs to the INKA family.</text>
</comment>
<dbReference type="Pfam" id="PF02214">
    <property type="entry name" value="BTB_2"/>
    <property type="match status" value="1"/>
</dbReference>
<organism evidence="28 29">
    <name type="scientific">Pygocentrus nattereri</name>
    <name type="common">Red-bellied piranha</name>
    <dbReference type="NCBI Taxonomy" id="42514"/>
    <lineage>
        <taxon>Eukaryota</taxon>
        <taxon>Metazoa</taxon>
        <taxon>Chordata</taxon>
        <taxon>Craniata</taxon>
        <taxon>Vertebrata</taxon>
        <taxon>Euteleostomi</taxon>
        <taxon>Actinopterygii</taxon>
        <taxon>Neopterygii</taxon>
        <taxon>Teleostei</taxon>
        <taxon>Ostariophysi</taxon>
        <taxon>Characiformes</taxon>
        <taxon>Characoidei</taxon>
        <taxon>Pygocentrus</taxon>
    </lineage>
</organism>
<dbReference type="InterPro" id="IPR011333">
    <property type="entry name" value="SKP1/BTB/POZ_sf"/>
</dbReference>
<keyword evidence="7" id="KW-0631">Potassium channel</keyword>
<evidence type="ECO:0000256" key="9">
    <source>
        <dbReference type="ARBA" id="ARBA00022958"/>
    </source>
</evidence>
<feature type="transmembrane region" description="Helical" evidence="25">
    <location>
        <begin position="253"/>
        <end position="275"/>
    </location>
</feature>
<dbReference type="Gene3D" id="1.10.287.70">
    <property type="match status" value="1"/>
</dbReference>
<dbReference type="AlphaFoldDB" id="A0AAR2M5A2"/>
<feature type="region of interest" description="Disordered" evidence="24">
    <location>
        <begin position="494"/>
        <end position="602"/>
    </location>
</feature>
<evidence type="ECO:0000256" key="11">
    <source>
        <dbReference type="ARBA" id="ARBA00023065"/>
    </source>
</evidence>
<evidence type="ECO:0000256" key="21">
    <source>
        <dbReference type="ARBA" id="ARBA00072461"/>
    </source>
</evidence>
<keyword evidence="12 25" id="KW-0472">Membrane</keyword>
<dbReference type="GO" id="GO:0001508">
    <property type="term" value="P:action potential"/>
    <property type="evidence" value="ECO:0007669"/>
    <property type="project" value="TreeGrafter"/>
</dbReference>
<dbReference type="InterPro" id="IPR029267">
    <property type="entry name" value="FAM212"/>
</dbReference>
<keyword evidence="8" id="KW-0851">Voltage-gated channel</keyword>
<dbReference type="Ensembl" id="ENSPNAT00000084999.1">
    <property type="protein sequence ID" value="ENSPNAP00000082156.1"/>
    <property type="gene ID" value="ENSPNAG00000018158.2"/>
</dbReference>
<feature type="chain" id="PRO_5043680970" description="A-type voltage-gated potassium channel KCND1" evidence="26">
    <location>
        <begin position="17"/>
        <end position="802"/>
    </location>
</feature>
<dbReference type="SUPFAM" id="SSF54695">
    <property type="entry name" value="POZ domain"/>
    <property type="match status" value="1"/>
</dbReference>
<reference evidence="28" key="2">
    <citation type="submission" date="2025-08" db="UniProtKB">
        <authorList>
            <consortium name="Ensembl"/>
        </authorList>
    </citation>
    <scope>IDENTIFICATION</scope>
</reference>
<dbReference type="GO" id="GO:0045211">
    <property type="term" value="C:postsynaptic membrane"/>
    <property type="evidence" value="ECO:0007669"/>
    <property type="project" value="TreeGrafter"/>
</dbReference>
<keyword evidence="5" id="KW-0633">Potassium transport</keyword>
<evidence type="ECO:0000256" key="1">
    <source>
        <dbReference type="ARBA" id="ARBA00004123"/>
    </source>
</evidence>
<feature type="transmembrane region" description="Helical" evidence="25">
    <location>
        <begin position="320"/>
        <end position="341"/>
    </location>
</feature>
<reference evidence="28" key="3">
    <citation type="submission" date="2025-09" db="UniProtKB">
        <authorList>
            <consortium name="Ensembl"/>
        </authorList>
    </citation>
    <scope>IDENTIFICATION</scope>
</reference>
<protein>
    <recommendedName>
        <fullName evidence="20">A-type voltage-gated potassium channel KCND1</fullName>
    </recommendedName>
    <alternativeName>
        <fullName evidence="19 21">PAK4-inhibitor INKA2</fullName>
    </alternativeName>
    <alternativeName>
        <fullName evidence="23">Potassium voltage-gated channel subfamily D member 1</fullName>
    </alternativeName>
    <alternativeName>
        <fullName evidence="22">Voltage-gated potassium channel subunit Kv4.1</fullName>
    </alternativeName>
</protein>
<dbReference type="Proteomes" id="UP001501920">
    <property type="component" value="Chromosome 28"/>
</dbReference>
<dbReference type="PANTHER" id="PTHR11537:SF182">
    <property type="entry name" value="POTASSIUM VOLTAGE-GATED CHANNEL SUBFAMILY D MEMBER 3"/>
    <property type="match status" value="1"/>
</dbReference>
<keyword evidence="10 25" id="KW-1133">Transmembrane helix</keyword>
<keyword evidence="11" id="KW-0406">Ion transport</keyword>
<feature type="compositionally biased region" description="Polar residues" evidence="24">
    <location>
        <begin position="508"/>
        <end position="518"/>
    </location>
</feature>
<dbReference type="FunFam" id="3.30.710.10:FF:000004">
    <property type="entry name" value="Potassium voltage-gated channel subfamily D member 3"/>
    <property type="match status" value="1"/>
</dbReference>
<keyword evidence="6 25" id="KW-0812">Transmembrane</keyword>
<evidence type="ECO:0000256" key="16">
    <source>
        <dbReference type="ARBA" id="ARBA00046852"/>
    </source>
</evidence>
<comment type="function">
    <text evidence="15">Inhibitor of the serine/threonine-protein kinase PAK4. Acts by binding PAK4 in a substrate-like manner, inhibiting the protein kinase activity.</text>
</comment>
<evidence type="ECO:0000256" key="10">
    <source>
        <dbReference type="ARBA" id="ARBA00022989"/>
    </source>
</evidence>
<gene>
    <name evidence="28" type="primary">KCND3</name>
</gene>
<comment type="subunit">
    <text evidence="18">Component of heteromultimeric potassium channels. Identified in potassium channel complexes containing KCND1, KCND2, KCND3, KCNIP1, KCNIP2, KCNIP3, KCNIP4, DPP6 and DPP10.</text>
</comment>
<evidence type="ECO:0000256" key="19">
    <source>
        <dbReference type="ARBA" id="ARBA00070090"/>
    </source>
</evidence>
<evidence type="ECO:0000256" key="3">
    <source>
        <dbReference type="ARBA" id="ARBA00008302"/>
    </source>
</evidence>
<keyword evidence="13" id="KW-0539">Nucleus</keyword>
<evidence type="ECO:0000256" key="17">
    <source>
        <dbReference type="ARBA" id="ARBA00061375"/>
    </source>
</evidence>
<reference evidence="28 29" key="1">
    <citation type="submission" date="2020-10" db="EMBL/GenBank/DDBJ databases">
        <title>Pygocentrus nattereri (red-bellied piranha) genome, fPygNat1, primary haplotype.</title>
        <authorList>
            <person name="Myers G."/>
            <person name="Meyer A."/>
            <person name="Karagic N."/>
            <person name="Pippel M."/>
            <person name="Winkler S."/>
            <person name="Tracey A."/>
            <person name="Wood J."/>
            <person name="Formenti G."/>
            <person name="Howe K."/>
            <person name="Fedrigo O."/>
            <person name="Jarvis E.D."/>
        </authorList>
    </citation>
    <scope>NUCLEOTIDE SEQUENCE [LARGE SCALE GENOMIC DNA]</scope>
</reference>
<dbReference type="FunFam" id="1.10.287.70:FF:000028">
    <property type="entry name" value="potassium voltage-gated channel subfamily D member 3"/>
    <property type="match status" value="1"/>
</dbReference>
<feature type="transmembrane region" description="Helical" evidence="25">
    <location>
        <begin position="221"/>
        <end position="241"/>
    </location>
</feature>
<feature type="signal peptide" evidence="26">
    <location>
        <begin position="1"/>
        <end position="16"/>
    </location>
</feature>
<dbReference type="Pfam" id="PF11601">
    <property type="entry name" value="Shal-type"/>
    <property type="match status" value="1"/>
</dbReference>
<evidence type="ECO:0000256" key="14">
    <source>
        <dbReference type="ARBA" id="ARBA00023303"/>
    </source>
</evidence>
<dbReference type="GO" id="GO:0097623">
    <property type="term" value="P:potassium ion export across plasma membrane"/>
    <property type="evidence" value="ECO:0007669"/>
    <property type="project" value="TreeGrafter"/>
</dbReference>
<sequence length="802" mass="91336">MAAGVAAWLPFARAAAIGWMPVANLPMPVAPTDKNKCQDELIILNVSGRRFQTWRNTLDRYPDTLLGSSEKEFFFNEETREYFFDRDPDVFRSILNFYRTGKLHYPRYECISAYDEELAFFGIIPEIISDCCYEEYKDRKRENAERLMDDLEDSKDSKLPNMTFRETMWRAFENPHTSTMALVFYYVTGFFIAVSVITNVVETVPCGSVPNQRDIPCGERYTVAFFCMDTACVMIFTVEYLMRLFAAPSRYRFMRSVMSIIDVVAILPYYIGLVMTNNEDVSGAFVTLRVFRVFRIFKFSRHSQGLRILGYTLKSCASELGFLLFSLTMAIIIFATVMFYAEKGSASSKFTSIPASFWYTIVTMTTLGYGDMVPKTIAGKIFGSICSLSGVLVIALPVPVIVSNFSRIYHQNQRADKRRAQKVQISMREAGDGLQAQMNSMMGALQELKLLQVQTALEQLQISCKTTQLPQQSPLGATASDTLFVEQLDHISRETRKKDAETSERSQNHTFTRESSLSDLEMDPPMFLTSSPFENHSLVPHRVPRRQDPTGTYHRGSLCTSESFSSFDDDSFSSRDSRGSPLDDASSHSASRSTFEEHQPPFHPATMAELQGLMDTLSREGPSIDSDFSHYDTDDSSDWTSSLMSHSRNRQPLVLGDNVLADLVGNWLDLPELESRLASEEERVGRLGETAEHPLRLSCSQEFCRRLSLTTNIFKKVLRSIRPDRDRLLKERPGWLTPEDEEEELLKRAKKIKGSKPKGSFYRPFWKRDGGRAWKSRPKPDNIEEIRSSKGCVFDYSSAVWV</sequence>
<dbReference type="FunFam" id="1.20.120.350:FF:000016">
    <property type="entry name" value="Potassium voltage-gated channel subfamily D member 3"/>
    <property type="match status" value="1"/>
</dbReference>
<evidence type="ECO:0000313" key="29">
    <source>
        <dbReference type="Proteomes" id="UP001501920"/>
    </source>
</evidence>
<dbReference type="InterPro" id="IPR027359">
    <property type="entry name" value="Volt_channel_dom_sf"/>
</dbReference>
<evidence type="ECO:0000256" key="20">
    <source>
        <dbReference type="ARBA" id="ARBA00070409"/>
    </source>
</evidence>
<dbReference type="GO" id="GO:0005250">
    <property type="term" value="F:A-type (transient outward) potassium channel activity"/>
    <property type="evidence" value="ECO:0007669"/>
    <property type="project" value="TreeGrafter"/>
</dbReference>
<comment type="subcellular location">
    <subcellularLocation>
        <location evidence="2">Membrane</location>
        <topology evidence="2">Multi-pass membrane protein</topology>
    </subcellularLocation>
    <subcellularLocation>
        <location evidence="1">Nucleus</location>
    </subcellularLocation>
</comment>
<evidence type="ECO:0000256" key="8">
    <source>
        <dbReference type="ARBA" id="ARBA00022882"/>
    </source>
</evidence>
<keyword evidence="26" id="KW-0732">Signal</keyword>
<comment type="subunit">
    <text evidence="16">Interacts with PAK4.</text>
</comment>
<dbReference type="InterPro" id="IPR021645">
    <property type="entry name" value="Shal-type_N"/>
</dbReference>
<dbReference type="Gene3D" id="3.30.710.10">
    <property type="entry name" value="Potassium Channel Kv1.1, Chain A"/>
    <property type="match status" value="1"/>
</dbReference>
<dbReference type="InterPro" id="IPR003968">
    <property type="entry name" value="K_chnl_volt-dep_Kv"/>
</dbReference>
<dbReference type="SMART" id="SM00225">
    <property type="entry name" value="BTB"/>
    <property type="match status" value="1"/>
</dbReference>
<dbReference type="Gene3D" id="3.30.200.20">
    <property type="entry name" value="Phosphorylase Kinase, domain 1"/>
    <property type="match status" value="1"/>
</dbReference>
<name>A0AAR2M5A2_PYGNA</name>
<keyword evidence="9" id="KW-0630">Potassium</keyword>
<dbReference type="InterPro" id="IPR000210">
    <property type="entry name" value="BTB/POZ_dom"/>
</dbReference>
<evidence type="ECO:0000256" key="6">
    <source>
        <dbReference type="ARBA" id="ARBA00022692"/>
    </source>
</evidence>
<comment type="similarity">
    <text evidence="17">Belongs to the potassium channel family. D (Shal) (TC 1.A.1.2) subfamily. Kv4.1/KCND1 sub-subfamily.</text>
</comment>
<dbReference type="GO" id="GO:0008076">
    <property type="term" value="C:voltage-gated potassium channel complex"/>
    <property type="evidence" value="ECO:0007669"/>
    <property type="project" value="InterPro"/>
</dbReference>
<dbReference type="PRINTS" id="PR00169">
    <property type="entry name" value="KCHANNEL"/>
</dbReference>
<evidence type="ECO:0000256" key="15">
    <source>
        <dbReference type="ARBA" id="ARBA00045406"/>
    </source>
</evidence>
<dbReference type="InterPro" id="IPR003131">
    <property type="entry name" value="T1-type_BTB"/>
</dbReference>
<dbReference type="GO" id="GO:0051260">
    <property type="term" value="P:protein homooligomerization"/>
    <property type="evidence" value="ECO:0007669"/>
    <property type="project" value="InterPro"/>
</dbReference>
<evidence type="ECO:0000256" key="24">
    <source>
        <dbReference type="SAM" id="MobiDB-lite"/>
    </source>
</evidence>
<dbReference type="InterPro" id="IPR005821">
    <property type="entry name" value="Ion_trans_dom"/>
</dbReference>
<dbReference type="PRINTS" id="PR01497">
    <property type="entry name" value="SHALCHANNEL"/>
</dbReference>
<feature type="domain" description="BTB" evidence="27">
    <location>
        <begin position="40"/>
        <end position="139"/>
    </location>
</feature>
<evidence type="ECO:0000256" key="18">
    <source>
        <dbReference type="ARBA" id="ARBA00066223"/>
    </source>
</evidence>
<dbReference type="GO" id="GO:0043197">
    <property type="term" value="C:dendritic spine"/>
    <property type="evidence" value="ECO:0007669"/>
    <property type="project" value="TreeGrafter"/>
</dbReference>
<keyword evidence="29" id="KW-1185">Reference proteome</keyword>
<keyword evidence="4" id="KW-0813">Transport</keyword>
<evidence type="ECO:0000256" key="7">
    <source>
        <dbReference type="ARBA" id="ARBA00022826"/>
    </source>
</evidence>
<evidence type="ECO:0000259" key="27">
    <source>
        <dbReference type="SMART" id="SM00225"/>
    </source>
</evidence>
<dbReference type="GO" id="GO:0005634">
    <property type="term" value="C:nucleus"/>
    <property type="evidence" value="ECO:0007669"/>
    <property type="project" value="UniProtKB-SubCell"/>
</dbReference>
<evidence type="ECO:0000256" key="5">
    <source>
        <dbReference type="ARBA" id="ARBA00022538"/>
    </source>
</evidence>
<dbReference type="SUPFAM" id="SSF81324">
    <property type="entry name" value="Voltage-gated potassium channels"/>
    <property type="match status" value="1"/>
</dbReference>
<accession>A0AAR2M5A2</accession>
<evidence type="ECO:0000256" key="12">
    <source>
        <dbReference type="ARBA" id="ARBA00023136"/>
    </source>
</evidence>
<dbReference type="GO" id="GO:0043025">
    <property type="term" value="C:neuronal cell body"/>
    <property type="evidence" value="ECO:0007669"/>
    <property type="project" value="TreeGrafter"/>
</dbReference>
<evidence type="ECO:0000256" key="26">
    <source>
        <dbReference type="SAM" id="SignalP"/>
    </source>
</evidence>
<dbReference type="Pfam" id="PF00520">
    <property type="entry name" value="Ion_trans"/>
    <property type="match status" value="1"/>
</dbReference>